<comment type="function">
    <text evidence="8">DNA-dependent RNA polymerase catalyzes the transcription of DNA into RNA using the four ribonucleoside triphosphates as substrates.</text>
</comment>
<evidence type="ECO:0000256" key="1">
    <source>
        <dbReference type="ARBA" id="ARBA00004123"/>
    </source>
</evidence>
<dbReference type="AlphaFoldDB" id="A0A1Y5IA08"/>
<dbReference type="CDD" id="cd10509">
    <property type="entry name" value="Zn-ribbon_RPC11"/>
    <property type="match status" value="1"/>
</dbReference>
<feature type="binding site" evidence="9">
    <location>
        <position position="120"/>
    </location>
    <ligand>
        <name>Zn(2+)</name>
        <dbReference type="ChEBI" id="CHEBI:29105"/>
        <label>2</label>
    </ligand>
</feature>
<keyword evidence="5 9" id="KW-0862">Zinc</keyword>
<dbReference type="PIRSF" id="PIRSF005586">
    <property type="entry name" value="RNApol_RpoM"/>
    <property type="match status" value="1"/>
</dbReference>
<dbReference type="SUPFAM" id="SSF57783">
    <property type="entry name" value="Zinc beta-ribbon"/>
    <property type="match status" value="1"/>
</dbReference>
<dbReference type="eggNOG" id="KOG2906">
    <property type="taxonomic scope" value="Eukaryota"/>
</dbReference>
<dbReference type="GO" id="GO:0003899">
    <property type="term" value="F:DNA-directed RNA polymerase activity"/>
    <property type="evidence" value="ECO:0007669"/>
    <property type="project" value="InterPro"/>
</dbReference>
<dbReference type="PANTHER" id="PTHR11239:SF12">
    <property type="entry name" value="DNA-DIRECTED RNA POLYMERASE III SUBUNIT RPC10"/>
    <property type="match status" value="1"/>
</dbReference>
<evidence type="ECO:0000256" key="5">
    <source>
        <dbReference type="ARBA" id="ARBA00022833"/>
    </source>
</evidence>
<dbReference type="GO" id="GO:0005666">
    <property type="term" value="C:RNA polymerase III complex"/>
    <property type="evidence" value="ECO:0007669"/>
    <property type="project" value="UniProtKB-ARBA"/>
</dbReference>
<evidence type="ECO:0000313" key="13">
    <source>
        <dbReference type="EMBL" id="OUS43992.1"/>
    </source>
</evidence>
<organism evidence="13">
    <name type="scientific">Ostreococcus tauri</name>
    <name type="common">Marine green alga</name>
    <dbReference type="NCBI Taxonomy" id="70448"/>
    <lineage>
        <taxon>Eukaryota</taxon>
        <taxon>Viridiplantae</taxon>
        <taxon>Chlorophyta</taxon>
        <taxon>Mamiellophyceae</taxon>
        <taxon>Mamiellales</taxon>
        <taxon>Bathycoccaceae</taxon>
        <taxon>Ostreococcus</taxon>
    </lineage>
</organism>
<evidence type="ECO:0000256" key="8">
    <source>
        <dbReference type="PIRNR" id="PIRNR005586"/>
    </source>
</evidence>
<feature type="binding site" evidence="9">
    <location>
        <position position="48"/>
    </location>
    <ligand>
        <name>Zn(2+)</name>
        <dbReference type="ChEBI" id="CHEBI:29105"/>
        <label>1</label>
    </ligand>
</feature>
<evidence type="ECO:0000256" key="2">
    <source>
        <dbReference type="ARBA" id="ARBA00022478"/>
    </source>
</evidence>
<dbReference type="PROSITE" id="PS51133">
    <property type="entry name" value="ZF_TFIIS_2"/>
    <property type="match status" value="1"/>
</dbReference>
<evidence type="ECO:0000256" key="10">
    <source>
        <dbReference type="PIRSR" id="PIRSR005586-2"/>
    </source>
</evidence>
<accession>A0A1Y5IA08</accession>
<feature type="binding site" evidence="9">
    <location>
        <position position="15"/>
    </location>
    <ligand>
        <name>Zn(2+)</name>
        <dbReference type="ChEBI" id="CHEBI:29105"/>
        <label>1</label>
    </ligand>
</feature>
<keyword evidence="2 8" id="KW-0240">DNA-directed RNA polymerase</keyword>
<dbReference type="PROSITE" id="PS00466">
    <property type="entry name" value="ZF_TFIIS_1"/>
    <property type="match status" value="1"/>
</dbReference>
<feature type="binding site" evidence="9">
    <location>
        <position position="92"/>
    </location>
    <ligand>
        <name>Zn(2+)</name>
        <dbReference type="ChEBI" id="CHEBI:29105"/>
        <label>2</label>
    </ligand>
</feature>
<dbReference type="FunFam" id="2.20.25.10:FF:000005">
    <property type="entry name" value="DNA-directed RNA polymerase subunit"/>
    <property type="match status" value="1"/>
</dbReference>
<evidence type="ECO:0000256" key="4">
    <source>
        <dbReference type="ARBA" id="ARBA00022771"/>
    </source>
</evidence>
<dbReference type="Proteomes" id="UP000195557">
    <property type="component" value="Unassembled WGS sequence"/>
</dbReference>
<feature type="domain" description="TFIIS-type" evidence="12">
    <location>
        <begin position="85"/>
        <end position="125"/>
    </location>
</feature>
<dbReference type="InterPro" id="IPR012164">
    <property type="entry name" value="Rpa12/Rpb9/Rpc10/TFS"/>
</dbReference>
<keyword evidence="3 9" id="KW-0479">Metal-binding</keyword>
<protein>
    <recommendedName>
        <fullName evidence="8">DNA-directed RNA polymerase subunit</fullName>
    </recommendedName>
</protein>
<evidence type="ECO:0000259" key="12">
    <source>
        <dbReference type="PROSITE" id="PS51133"/>
    </source>
</evidence>
<keyword evidence="7 8" id="KW-0539">Nucleus</keyword>
<evidence type="ECO:0000256" key="6">
    <source>
        <dbReference type="ARBA" id="ARBA00023163"/>
    </source>
</evidence>
<dbReference type="GO" id="GO:0008270">
    <property type="term" value="F:zinc ion binding"/>
    <property type="evidence" value="ECO:0007669"/>
    <property type="project" value="UniProtKB-KW"/>
</dbReference>
<comment type="similarity">
    <text evidence="8 11">Belongs to the archaeal rpoM/eukaryotic RPA12/RPB9/RPC11 RNA polymerase family.</text>
</comment>
<proteinExistence type="inferred from homology"/>
<dbReference type="InterPro" id="IPR001529">
    <property type="entry name" value="Zn_ribbon_RPB9"/>
</dbReference>
<evidence type="ECO:0000256" key="9">
    <source>
        <dbReference type="PIRSR" id="PIRSR005586-1"/>
    </source>
</evidence>
<dbReference type="SMART" id="SM00440">
    <property type="entry name" value="ZnF_C2C2"/>
    <property type="match status" value="1"/>
</dbReference>
<feature type="binding site" evidence="9">
    <location>
        <position position="117"/>
    </location>
    <ligand>
        <name>Zn(2+)</name>
        <dbReference type="ChEBI" id="CHEBI:29105"/>
        <label>2</label>
    </ligand>
</feature>
<dbReference type="SMART" id="SM00661">
    <property type="entry name" value="RPOL9"/>
    <property type="match status" value="1"/>
</dbReference>
<dbReference type="PANTHER" id="PTHR11239">
    <property type="entry name" value="DNA-DIRECTED RNA POLYMERASE"/>
    <property type="match status" value="1"/>
</dbReference>
<name>A0A1Y5IA08_OSTTA</name>
<feature type="binding site" evidence="9">
    <location>
        <position position="18"/>
    </location>
    <ligand>
        <name>Zn(2+)</name>
        <dbReference type="ChEBI" id="CHEBI:29105"/>
        <label>1</label>
    </ligand>
</feature>
<dbReference type="GO" id="GO:0003676">
    <property type="term" value="F:nucleic acid binding"/>
    <property type="evidence" value="ECO:0007669"/>
    <property type="project" value="InterPro"/>
</dbReference>
<feature type="binding site" evidence="9">
    <location>
        <position position="45"/>
    </location>
    <ligand>
        <name>Zn(2+)</name>
        <dbReference type="ChEBI" id="CHEBI:29105"/>
        <label>1</label>
    </ligand>
</feature>
<dbReference type="Pfam" id="PF01096">
    <property type="entry name" value="Zn_ribbon_TFIIS"/>
    <property type="match status" value="1"/>
</dbReference>
<keyword evidence="4 10" id="KW-0863">Zinc-finger</keyword>
<keyword evidence="6 8" id="KW-0804">Transcription</keyword>
<sequence length="127" mass="14007">MNLESEARATMLTFCPTCANLLLIERESAVGTSSSGGGGGVRLRCAACPYAYDVVDGVRQRVKTTRKTVDDVLGGDEAWRNVDKTATTCPRCEHGEAYFMQIQIRSADEPMSVFYKCCECAHQWREG</sequence>
<reference evidence="13" key="1">
    <citation type="submission" date="2017-04" db="EMBL/GenBank/DDBJ databases">
        <title>Population genomics of picophytoplankton unveils novel chromosome hypervariability.</title>
        <authorList>
            <consortium name="DOE Joint Genome Institute"/>
            <person name="Blanc-Mathieu R."/>
            <person name="Krasovec M."/>
            <person name="Hebrard M."/>
            <person name="Yau S."/>
            <person name="Desgranges E."/>
            <person name="Martin J."/>
            <person name="Schackwitz W."/>
            <person name="Kuo A."/>
            <person name="Salin G."/>
            <person name="Donnadieu C."/>
            <person name="Desdevises Y."/>
            <person name="Sanchez-Ferandin S."/>
            <person name="Moreau H."/>
            <person name="Rivals E."/>
            <person name="Grigoriev I.V."/>
            <person name="Grimsley N."/>
            <person name="Eyre-Walker A."/>
            <person name="Piganeau G."/>
        </authorList>
    </citation>
    <scope>NUCLEOTIDE SEQUENCE [LARGE SCALE GENOMIC DNA]</scope>
    <source>
        <strain evidence="13">RCC 1115</strain>
    </source>
</reference>
<evidence type="ECO:0000256" key="7">
    <source>
        <dbReference type="ARBA" id="ARBA00023242"/>
    </source>
</evidence>
<evidence type="ECO:0000256" key="11">
    <source>
        <dbReference type="RuleBase" id="RU003474"/>
    </source>
</evidence>
<evidence type="ECO:0000256" key="3">
    <source>
        <dbReference type="ARBA" id="ARBA00022723"/>
    </source>
</evidence>
<dbReference type="InterPro" id="IPR034014">
    <property type="entry name" value="Zn_ribbon_RPC11_C"/>
</dbReference>
<comment type="subcellular location">
    <subcellularLocation>
        <location evidence="1 8">Nucleus</location>
    </subcellularLocation>
</comment>
<dbReference type="EMBL" id="KZ155826">
    <property type="protein sequence ID" value="OUS43992.1"/>
    <property type="molecule type" value="Genomic_DNA"/>
</dbReference>
<dbReference type="InterPro" id="IPR001222">
    <property type="entry name" value="Znf_TFIIS"/>
</dbReference>
<feature type="zinc finger region" description="C4-type" evidence="10">
    <location>
        <begin position="15"/>
        <end position="48"/>
    </location>
</feature>
<dbReference type="Gene3D" id="2.20.25.10">
    <property type="match status" value="1"/>
</dbReference>
<feature type="binding site" evidence="9">
    <location>
        <position position="89"/>
    </location>
    <ligand>
        <name>Zn(2+)</name>
        <dbReference type="ChEBI" id="CHEBI:29105"/>
        <label>2</label>
    </ligand>
</feature>
<gene>
    <name evidence="13" type="ORF">BE221DRAFT_147281</name>
</gene>
<dbReference type="GO" id="GO:0006386">
    <property type="term" value="P:termination of RNA polymerase III transcription"/>
    <property type="evidence" value="ECO:0007669"/>
    <property type="project" value="TreeGrafter"/>
</dbReference>